<sequence>MLNTTPSAKADLACAQAVGEFQRISINLSREGTGLPKRQYARANKSTLTSKQLLDQMTAARWPAPSLTVIVTFCWLMLEFSCDGVHGGRLNVHNGDRSFSFYGVGYTDRLGQITTTYGSTDDVLITLHGADKTTWITRGEPRPVRSVREWTGQEHCHPGPVELFDENEIAYSTVMLLNNTVFDRKATEAKTLFCRVHAPGVAGDDRSSAAAPVPMQLYPQLSLNPDVQGVTHTWSCNVTALIKKQDLLQAPTGHLNVEIVTESEEVVTDLNIPVHYGGVGSAAVLRPLAAGPILAHASPIVLCAIGGYGKTVRYLREWIIHHLQIGVGLIYLGTYKENFYAVKQELAHFIHQGTVVLLMVHEPCFLSSLNTIATQVELYQVCLAHAKGHAKFMAIWDIDEYFVPSAADMSSSALLNVLETLDSPDCPEWCGANFFSYDTVAQDLAVPRTHMNGIDFTVRMKEAKSSRQKTITRTSKSFFAGIHLAGSCRIHADDEYSYLGVCRPRTPITTGHIRHFTNMASFRVNVADMEATAQQDEYALLYWERVKKRLIGMALTERAAGTLSTSCCLDFQAAPLQPAHGHSDQLLPPLCSIPPRAPQQPPSPLLVLQLLSPALWLKHMLLTALWPKHASLLSLEQVSLQHLSALRRHCNHRHRHAIQRRPSDADHARLCAAAARVTANDCWGNAAVMGDRSGSSVGADGLTRHCCKCSTAGACVCMIAMCTQSPLPSNATKRSPLAETCLLLSNSTGRLTFALESPGSEQFWIAEHIVNLAPAETCWLPFPILLH</sequence>
<reference evidence="8" key="1">
    <citation type="submission" date="2021-02" db="EMBL/GenBank/DDBJ databases">
        <title>First Annotated Genome of the Yellow-green Alga Tribonema minus.</title>
        <authorList>
            <person name="Mahan K.M."/>
        </authorList>
    </citation>
    <scope>NUCLEOTIDE SEQUENCE</scope>
    <source>
        <strain evidence="8">UTEX B ZZ1240</strain>
    </source>
</reference>
<protein>
    <recommendedName>
        <fullName evidence="10">Glycosyltransferase family 92 protein</fullName>
    </recommendedName>
</protein>
<dbReference type="GO" id="GO:0016757">
    <property type="term" value="F:glycosyltransferase activity"/>
    <property type="evidence" value="ECO:0007669"/>
    <property type="project" value="UniProtKB-KW"/>
</dbReference>
<dbReference type="Proteomes" id="UP000664859">
    <property type="component" value="Unassembled WGS sequence"/>
</dbReference>
<dbReference type="AlphaFoldDB" id="A0A835Z1P6"/>
<dbReference type="InterPro" id="IPR008166">
    <property type="entry name" value="Glyco_transf_92"/>
</dbReference>
<keyword evidence="9" id="KW-1185">Reference proteome</keyword>
<evidence type="ECO:0000256" key="2">
    <source>
        <dbReference type="ARBA" id="ARBA00007647"/>
    </source>
</evidence>
<accession>A0A835Z1P6</accession>
<keyword evidence="4" id="KW-0808">Transferase</keyword>
<dbReference type="PANTHER" id="PTHR21461:SF69">
    <property type="entry name" value="GLYCOSYLTRANSFERASE FAMILY 92 PROTEIN"/>
    <property type="match status" value="1"/>
</dbReference>
<keyword evidence="5" id="KW-0812">Transmembrane</keyword>
<proteinExistence type="inferred from homology"/>
<comment type="similarity">
    <text evidence="2">Belongs to the glycosyltransferase 92 family.</text>
</comment>
<comment type="subcellular location">
    <subcellularLocation>
        <location evidence="1">Membrane</location>
        <topology evidence="1">Single-pass membrane protein</topology>
    </subcellularLocation>
</comment>
<name>A0A835Z1P6_9STRA</name>
<evidence type="ECO:0000313" key="8">
    <source>
        <dbReference type="EMBL" id="KAG5183410.1"/>
    </source>
</evidence>
<evidence type="ECO:0000256" key="6">
    <source>
        <dbReference type="ARBA" id="ARBA00022989"/>
    </source>
</evidence>
<evidence type="ECO:0000256" key="3">
    <source>
        <dbReference type="ARBA" id="ARBA00022676"/>
    </source>
</evidence>
<organism evidence="8 9">
    <name type="scientific">Tribonema minus</name>
    <dbReference type="NCBI Taxonomy" id="303371"/>
    <lineage>
        <taxon>Eukaryota</taxon>
        <taxon>Sar</taxon>
        <taxon>Stramenopiles</taxon>
        <taxon>Ochrophyta</taxon>
        <taxon>PX clade</taxon>
        <taxon>Xanthophyceae</taxon>
        <taxon>Tribonematales</taxon>
        <taxon>Tribonemataceae</taxon>
        <taxon>Tribonema</taxon>
    </lineage>
</organism>
<dbReference type="EMBL" id="JAFCMP010000212">
    <property type="protein sequence ID" value="KAG5183410.1"/>
    <property type="molecule type" value="Genomic_DNA"/>
</dbReference>
<comment type="caution">
    <text evidence="8">The sequence shown here is derived from an EMBL/GenBank/DDBJ whole genome shotgun (WGS) entry which is preliminary data.</text>
</comment>
<dbReference type="PANTHER" id="PTHR21461">
    <property type="entry name" value="GLYCOSYLTRANSFERASE FAMILY 92 PROTEIN"/>
    <property type="match status" value="1"/>
</dbReference>
<evidence type="ECO:0000313" key="9">
    <source>
        <dbReference type="Proteomes" id="UP000664859"/>
    </source>
</evidence>
<evidence type="ECO:0000256" key="1">
    <source>
        <dbReference type="ARBA" id="ARBA00004167"/>
    </source>
</evidence>
<dbReference type="Pfam" id="PF01697">
    <property type="entry name" value="Glyco_transf_92"/>
    <property type="match status" value="1"/>
</dbReference>
<dbReference type="OrthoDB" id="54549at2759"/>
<evidence type="ECO:0000256" key="5">
    <source>
        <dbReference type="ARBA" id="ARBA00022692"/>
    </source>
</evidence>
<keyword evidence="7" id="KW-0472">Membrane</keyword>
<evidence type="ECO:0008006" key="10">
    <source>
        <dbReference type="Google" id="ProtNLM"/>
    </source>
</evidence>
<gene>
    <name evidence="8" type="ORF">JKP88DRAFT_245271</name>
</gene>
<keyword evidence="3" id="KW-0328">Glycosyltransferase</keyword>
<evidence type="ECO:0000256" key="4">
    <source>
        <dbReference type="ARBA" id="ARBA00022679"/>
    </source>
</evidence>
<evidence type="ECO:0000256" key="7">
    <source>
        <dbReference type="ARBA" id="ARBA00023136"/>
    </source>
</evidence>
<keyword evidence="6" id="KW-1133">Transmembrane helix</keyword>
<dbReference type="GO" id="GO:0005737">
    <property type="term" value="C:cytoplasm"/>
    <property type="evidence" value="ECO:0007669"/>
    <property type="project" value="TreeGrafter"/>
</dbReference>
<dbReference type="GO" id="GO:0016020">
    <property type="term" value="C:membrane"/>
    <property type="evidence" value="ECO:0007669"/>
    <property type="project" value="UniProtKB-SubCell"/>
</dbReference>